<accession>A0A3B0UZX0</accession>
<organism evidence="1">
    <name type="scientific">hydrothermal vent metagenome</name>
    <dbReference type="NCBI Taxonomy" id="652676"/>
    <lineage>
        <taxon>unclassified sequences</taxon>
        <taxon>metagenomes</taxon>
        <taxon>ecological metagenomes</taxon>
    </lineage>
</organism>
<reference evidence="1" key="1">
    <citation type="submission" date="2018-06" db="EMBL/GenBank/DDBJ databases">
        <authorList>
            <person name="Zhirakovskaya E."/>
        </authorList>
    </citation>
    <scope>NUCLEOTIDE SEQUENCE</scope>
</reference>
<sequence length="166" mass="19552">MNSQNTTYYVVELFQQKEPEECWQSLLEYAFLVAEVDLVEFAVSGKDSKYPEQLKSFSSLLVTQFSSRWKWFSKQIGYTTFFQFRLNQDLFNFICTIPQLDAWSGNFPEDPTFYRKNTPILWSISHDGIAFILLTEQEAKQFRRDGFDFKLMPSSNNTYLHGSVIQ</sequence>
<protein>
    <submittedName>
        <fullName evidence="1">Uncharacterized protein</fullName>
    </submittedName>
</protein>
<proteinExistence type="predicted"/>
<dbReference type="EMBL" id="UOEU01000154">
    <property type="protein sequence ID" value="VAW31087.1"/>
    <property type="molecule type" value="Genomic_DNA"/>
</dbReference>
<gene>
    <name evidence="1" type="ORF">MNBD_CHLOROFLEXI01-4768</name>
</gene>
<dbReference type="AlphaFoldDB" id="A0A3B0UZX0"/>
<name>A0A3B0UZX0_9ZZZZ</name>
<evidence type="ECO:0000313" key="1">
    <source>
        <dbReference type="EMBL" id="VAW31087.1"/>
    </source>
</evidence>